<comment type="caution">
    <text evidence="2">The sequence shown here is derived from an EMBL/GenBank/DDBJ whole genome shotgun (WGS) entry which is preliminary data.</text>
</comment>
<dbReference type="AlphaFoldDB" id="A0A392PTG1"/>
<dbReference type="EMBL" id="LXQA010096248">
    <property type="protein sequence ID" value="MCI15383.1"/>
    <property type="molecule type" value="Genomic_DNA"/>
</dbReference>
<name>A0A392PTG1_9FABA</name>
<feature type="compositionally biased region" description="Low complexity" evidence="1">
    <location>
        <begin position="10"/>
        <end position="19"/>
    </location>
</feature>
<reference evidence="2 3" key="1">
    <citation type="journal article" date="2018" name="Front. Plant Sci.">
        <title>Red Clover (Trifolium pratense) and Zigzag Clover (T. medium) - A Picture of Genomic Similarities and Differences.</title>
        <authorList>
            <person name="Dluhosova J."/>
            <person name="Istvanek J."/>
            <person name="Nedelnik J."/>
            <person name="Repkova J."/>
        </authorList>
    </citation>
    <scope>NUCLEOTIDE SEQUENCE [LARGE SCALE GENOMIC DNA]</scope>
    <source>
        <strain evidence="3">cv. 10/8</strain>
        <tissue evidence="2">Leaf</tissue>
    </source>
</reference>
<protein>
    <submittedName>
        <fullName evidence="2">Uncharacterized protein</fullName>
    </submittedName>
</protein>
<feature type="non-terminal residue" evidence="2">
    <location>
        <position position="199"/>
    </location>
</feature>
<evidence type="ECO:0000256" key="1">
    <source>
        <dbReference type="SAM" id="MobiDB-lite"/>
    </source>
</evidence>
<proteinExistence type="predicted"/>
<dbReference type="Proteomes" id="UP000265520">
    <property type="component" value="Unassembled WGS sequence"/>
</dbReference>
<accession>A0A392PTG1</accession>
<keyword evidence="3" id="KW-1185">Reference proteome</keyword>
<evidence type="ECO:0000313" key="2">
    <source>
        <dbReference type="EMBL" id="MCI15383.1"/>
    </source>
</evidence>
<sequence>MGGFSGKNASSSQRKQQSVVKKEDNSHGKQKTRGSRSGENFLQSPVPASVASSLSVSKEEVATSSVNTSVVRPKNEIQKSEPLISTDSQGKHEDAKKLYHTDKADVAQKPRWGDMEEGCLALPSHENLIGVGIKFGSIGDDSLPSCRKQESASNQVDSYHAQEKDSTALSIGAEAVPDQNSSLRCEDEILGENSKDVKN</sequence>
<feature type="compositionally biased region" description="Low complexity" evidence="1">
    <location>
        <begin position="44"/>
        <end position="56"/>
    </location>
</feature>
<feature type="region of interest" description="Disordered" evidence="1">
    <location>
        <begin position="145"/>
        <end position="199"/>
    </location>
</feature>
<organism evidence="2 3">
    <name type="scientific">Trifolium medium</name>
    <dbReference type="NCBI Taxonomy" id="97028"/>
    <lineage>
        <taxon>Eukaryota</taxon>
        <taxon>Viridiplantae</taxon>
        <taxon>Streptophyta</taxon>
        <taxon>Embryophyta</taxon>
        <taxon>Tracheophyta</taxon>
        <taxon>Spermatophyta</taxon>
        <taxon>Magnoliopsida</taxon>
        <taxon>eudicotyledons</taxon>
        <taxon>Gunneridae</taxon>
        <taxon>Pentapetalae</taxon>
        <taxon>rosids</taxon>
        <taxon>fabids</taxon>
        <taxon>Fabales</taxon>
        <taxon>Fabaceae</taxon>
        <taxon>Papilionoideae</taxon>
        <taxon>50 kb inversion clade</taxon>
        <taxon>NPAAA clade</taxon>
        <taxon>Hologalegina</taxon>
        <taxon>IRL clade</taxon>
        <taxon>Trifolieae</taxon>
        <taxon>Trifolium</taxon>
    </lineage>
</organism>
<evidence type="ECO:0000313" key="3">
    <source>
        <dbReference type="Proteomes" id="UP000265520"/>
    </source>
</evidence>
<feature type="region of interest" description="Disordered" evidence="1">
    <location>
        <begin position="1"/>
        <end position="96"/>
    </location>
</feature>